<proteinExistence type="predicted"/>
<dbReference type="RefSeq" id="WP_359590804.1">
    <property type="nucleotide sequence ID" value="NZ_JBEYXG010000028.1"/>
</dbReference>
<dbReference type="CDD" id="cd16262">
    <property type="entry name" value="EFG_III"/>
    <property type="match status" value="1"/>
</dbReference>
<reference evidence="4 5" key="1">
    <citation type="submission" date="2024-10" db="EMBL/GenBank/DDBJ databases">
        <title>The Natural Products Discovery Center: Release of the First 8490 Sequenced Strains for Exploring Actinobacteria Biosynthetic Diversity.</title>
        <authorList>
            <person name="Kalkreuter E."/>
            <person name="Kautsar S.A."/>
            <person name="Yang D."/>
            <person name="Bader C.D."/>
            <person name="Teijaro C.N."/>
            <person name="Fluegel L."/>
            <person name="Davis C.M."/>
            <person name="Simpson J.R."/>
            <person name="Lauterbach L."/>
            <person name="Steele A.D."/>
            <person name="Gui C."/>
            <person name="Meng S."/>
            <person name="Li G."/>
            <person name="Viehrig K."/>
            <person name="Ye F."/>
            <person name="Su P."/>
            <person name="Kiefer A.F."/>
            <person name="Nichols A."/>
            <person name="Cepeda A.J."/>
            <person name="Yan W."/>
            <person name="Fan B."/>
            <person name="Jiang Y."/>
            <person name="Adhikari A."/>
            <person name="Zheng C.-J."/>
            <person name="Schuster L."/>
            <person name="Cowan T.M."/>
            <person name="Smanski M.J."/>
            <person name="Chevrette M.G."/>
            <person name="De Carvalho L.P.S."/>
            <person name="Shen B."/>
        </authorList>
    </citation>
    <scope>NUCLEOTIDE SEQUENCE [LARGE SCALE GENOMIC DNA]</scope>
    <source>
        <strain evidence="4 5">NPDC020602</strain>
    </source>
</reference>
<dbReference type="InterPro" id="IPR020568">
    <property type="entry name" value="Ribosomal_Su5_D2-typ_SF"/>
</dbReference>
<evidence type="ECO:0000256" key="1">
    <source>
        <dbReference type="ARBA" id="ARBA00022741"/>
    </source>
</evidence>
<dbReference type="PANTHER" id="PTHR43261">
    <property type="entry name" value="TRANSLATION ELONGATION FACTOR G-RELATED"/>
    <property type="match status" value="1"/>
</dbReference>
<dbReference type="Pfam" id="PF22042">
    <property type="entry name" value="EF-G_D2"/>
    <property type="match status" value="1"/>
</dbReference>
<gene>
    <name evidence="4" type="ORF">ACH407_22015</name>
</gene>
<dbReference type="InterPro" id="IPR005517">
    <property type="entry name" value="Transl_elong_EFG/EF2_IV"/>
</dbReference>
<accession>A0ABW7UBQ1</accession>
<keyword evidence="2" id="KW-0342">GTP-binding</keyword>
<keyword evidence="5" id="KW-1185">Reference proteome</keyword>
<keyword evidence="1" id="KW-0547">Nucleotide-binding</keyword>
<dbReference type="NCBIfam" id="NF009381">
    <property type="entry name" value="PRK12740.1-5"/>
    <property type="match status" value="1"/>
</dbReference>
<dbReference type="CDD" id="cd03713">
    <property type="entry name" value="EFG_mtEFG_C"/>
    <property type="match status" value="1"/>
</dbReference>
<dbReference type="InterPro" id="IPR047872">
    <property type="entry name" value="EFG_IV"/>
</dbReference>
<dbReference type="InterPro" id="IPR003593">
    <property type="entry name" value="AAA+_ATPase"/>
</dbReference>
<evidence type="ECO:0000313" key="4">
    <source>
        <dbReference type="EMBL" id="MFI1716234.1"/>
    </source>
</evidence>
<dbReference type="CDD" id="cd01434">
    <property type="entry name" value="EFG_mtEFG1_IV"/>
    <property type="match status" value="1"/>
</dbReference>
<dbReference type="InterPro" id="IPR041095">
    <property type="entry name" value="EFG_II"/>
</dbReference>
<dbReference type="InterPro" id="IPR009000">
    <property type="entry name" value="Transl_B-barrel_sf"/>
</dbReference>
<comment type="caution">
    <text evidence="4">The sequence shown here is derived from an EMBL/GenBank/DDBJ whole genome shotgun (WGS) entry which is preliminary data.</text>
</comment>
<evidence type="ECO:0000256" key="2">
    <source>
        <dbReference type="ARBA" id="ARBA00023134"/>
    </source>
</evidence>
<dbReference type="Gene3D" id="3.30.70.870">
    <property type="entry name" value="Elongation Factor G (Translational Gtpase), domain 3"/>
    <property type="match status" value="1"/>
</dbReference>
<dbReference type="InterPro" id="IPR035649">
    <property type="entry name" value="EFG_V"/>
</dbReference>
<dbReference type="Pfam" id="PF14492">
    <property type="entry name" value="EFG_III"/>
    <property type="match status" value="1"/>
</dbReference>
<dbReference type="Gene3D" id="3.30.70.240">
    <property type="match status" value="1"/>
</dbReference>
<sequence>MGDKAKTPAGAAGRAPTADRPSAVRNVVLVGHSGSGKTTLVEALAQTAGAVNRAGRVEDGATVSDYDEIEHRQQRSVQLSLVPLGWDGYKINLLDTPGYADFVGELRAGLRAADAALFVVSAAQEADAVAASTRMIWEECAAVGMPRAIVVTHLDTARTDFTELTAVCAGLFGRDDPDAVLPLYLPVRGAEGADGHAPVTGLVGLLSERIFDYSSGERREAPPDEAQRELIAEARARLIEGIIAESEDETLMDRYLGGEEIDLKTLVDDLEKAVARGAFHPVLAAAPAADGGTQGLGTLELLELITGGFPSPLEHEAPTVTTPDGRSRPPLTCDPEGPLVAEVVKTAADPYVGRISLVRVFSGTLRPDETVHVSGHGLADRSHDGHDLHEADERVGGLTSPFGRQQRPLAECIAGDLACVARLGHAETGDTVSAKDDPLLMEPWTMPEPLLPLAVQAHGKADEDRLSQGLARLVAEDPTLRLEQNQDTRQVVLWCLGEAHQDVALERLRGRYGVQVDAVPYKVALRETFGSAASGRGRHVKQSGGHGQYAICEIDVEPLPPGSGIEFVDKVVGGAVPRQFVPSVEKGVRAQAARGLATGHPLVDIRVTLRDGKAHSVDSSDAAFQTAGALALREAAADVPVHLLEPVAQVDVLVPDEYVGPVMSDLSGRRGRVVGTDQAGPGRTVVRAEVPEIEIGRYAIDLRSISHGTGRFDRTYARHEPMPPQLAAKVREQAEKGS</sequence>
<dbReference type="InterPro" id="IPR027417">
    <property type="entry name" value="P-loop_NTPase"/>
</dbReference>
<feature type="domain" description="Tr-type G" evidence="3">
    <location>
        <begin position="22"/>
        <end position="231"/>
    </location>
</feature>
<dbReference type="EMBL" id="JBIRUI010000009">
    <property type="protein sequence ID" value="MFI1716234.1"/>
    <property type="molecule type" value="Genomic_DNA"/>
</dbReference>
<dbReference type="PRINTS" id="PR00315">
    <property type="entry name" value="ELONGATNFCT"/>
</dbReference>
<evidence type="ECO:0000259" key="3">
    <source>
        <dbReference type="PROSITE" id="PS51722"/>
    </source>
</evidence>
<dbReference type="Pfam" id="PF03764">
    <property type="entry name" value="EFG_IV"/>
    <property type="match status" value="1"/>
</dbReference>
<dbReference type="InterPro" id="IPR000795">
    <property type="entry name" value="T_Tr_GTP-bd_dom"/>
</dbReference>
<dbReference type="SMART" id="SM00382">
    <property type="entry name" value="AAA"/>
    <property type="match status" value="1"/>
</dbReference>
<dbReference type="SMART" id="SM00838">
    <property type="entry name" value="EFG_C"/>
    <property type="match status" value="1"/>
</dbReference>
<name>A0ABW7UBQ1_9ACTN</name>
<organism evidence="4 5">
    <name type="scientific">Streptomyces litmocidini</name>
    <dbReference type="NCBI Taxonomy" id="67318"/>
    <lineage>
        <taxon>Bacteria</taxon>
        <taxon>Bacillati</taxon>
        <taxon>Actinomycetota</taxon>
        <taxon>Actinomycetes</taxon>
        <taxon>Kitasatosporales</taxon>
        <taxon>Streptomycetaceae</taxon>
        <taxon>Streptomyces</taxon>
    </lineage>
</organism>
<dbReference type="PANTHER" id="PTHR43261:SF6">
    <property type="entry name" value="ELONGATION FACTOR G-LIKE PROTEIN"/>
    <property type="match status" value="1"/>
</dbReference>
<dbReference type="NCBIfam" id="TIGR00231">
    <property type="entry name" value="small_GTP"/>
    <property type="match status" value="1"/>
</dbReference>
<protein>
    <submittedName>
        <fullName evidence="4">Elongation factor G-like protein EF-G2</fullName>
    </submittedName>
</protein>
<evidence type="ECO:0000313" key="5">
    <source>
        <dbReference type="Proteomes" id="UP001611339"/>
    </source>
</evidence>
<dbReference type="InterPro" id="IPR014721">
    <property type="entry name" value="Ribsml_uS5_D2-typ_fold_subgr"/>
</dbReference>
<dbReference type="InterPro" id="IPR053905">
    <property type="entry name" value="EF-G-like_DII"/>
</dbReference>
<dbReference type="InterPro" id="IPR005225">
    <property type="entry name" value="Small_GTP-bd"/>
</dbReference>
<dbReference type="Gene3D" id="3.40.50.300">
    <property type="entry name" value="P-loop containing nucleotide triphosphate hydrolases"/>
    <property type="match status" value="1"/>
</dbReference>
<dbReference type="SUPFAM" id="SSF50447">
    <property type="entry name" value="Translation proteins"/>
    <property type="match status" value="1"/>
</dbReference>
<dbReference type="Gene3D" id="2.40.30.10">
    <property type="entry name" value="Translation factors"/>
    <property type="match status" value="1"/>
</dbReference>
<dbReference type="PROSITE" id="PS51722">
    <property type="entry name" value="G_TR_2"/>
    <property type="match status" value="1"/>
</dbReference>
<dbReference type="InterPro" id="IPR000640">
    <property type="entry name" value="EFG_V-like"/>
</dbReference>
<dbReference type="NCBIfam" id="NF009377">
    <property type="entry name" value="PRK12740.1-1"/>
    <property type="match status" value="1"/>
</dbReference>
<dbReference type="InterPro" id="IPR035647">
    <property type="entry name" value="EFG_III/V"/>
</dbReference>
<dbReference type="InterPro" id="IPR009022">
    <property type="entry name" value="EFG_III"/>
</dbReference>
<dbReference type="Proteomes" id="UP001611339">
    <property type="component" value="Unassembled WGS sequence"/>
</dbReference>
<dbReference type="SMART" id="SM00889">
    <property type="entry name" value="EFG_IV"/>
    <property type="match status" value="1"/>
</dbReference>
<dbReference type="SUPFAM" id="SSF54211">
    <property type="entry name" value="Ribosomal protein S5 domain 2-like"/>
    <property type="match status" value="1"/>
</dbReference>
<dbReference type="SUPFAM" id="SSF54980">
    <property type="entry name" value="EF-G C-terminal domain-like"/>
    <property type="match status" value="2"/>
</dbReference>
<dbReference type="Gene3D" id="3.30.230.10">
    <property type="match status" value="1"/>
</dbReference>
<dbReference type="SUPFAM" id="SSF52540">
    <property type="entry name" value="P-loop containing nucleoside triphosphate hydrolases"/>
    <property type="match status" value="1"/>
</dbReference>
<dbReference type="Pfam" id="PF00009">
    <property type="entry name" value="GTP_EFTU"/>
    <property type="match status" value="1"/>
</dbReference>
<dbReference type="Pfam" id="PF00679">
    <property type="entry name" value="EFG_C"/>
    <property type="match status" value="1"/>
</dbReference>